<dbReference type="Proteomes" id="UP000033519">
    <property type="component" value="Unassembled WGS sequence"/>
</dbReference>
<organism evidence="3 5">
    <name type="scientific">Devosia psychrophila</name>
    <dbReference type="NCBI Taxonomy" id="728005"/>
    <lineage>
        <taxon>Bacteria</taxon>
        <taxon>Pseudomonadati</taxon>
        <taxon>Pseudomonadota</taxon>
        <taxon>Alphaproteobacteria</taxon>
        <taxon>Hyphomicrobiales</taxon>
        <taxon>Devosiaceae</taxon>
        <taxon>Devosia</taxon>
    </lineage>
</organism>
<dbReference type="RefSeq" id="WP_046171597.1">
    <property type="nucleotide sequence ID" value="NZ_FOMB01000002.1"/>
</dbReference>
<dbReference type="PATRIC" id="fig|728005.3.peg.943"/>
<evidence type="ECO:0000259" key="1">
    <source>
        <dbReference type="Pfam" id="PF00144"/>
    </source>
</evidence>
<evidence type="ECO:0000313" key="2">
    <source>
        <dbReference type="EMBL" id="KKC32381.1"/>
    </source>
</evidence>
<name>A0A0F5PVE3_9HYPH</name>
<dbReference type="Gene3D" id="3.40.710.10">
    <property type="entry name" value="DD-peptidase/beta-lactamase superfamily"/>
    <property type="match status" value="1"/>
</dbReference>
<dbReference type="EMBL" id="FOMB01000002">
    <property type="protein sequence ID" value="SFC15024.1"/>
    <property type="molecule type" value="Genomic_DNA"/>
</dbReference>
<dbReference type="OrthoDB" id="9808046at2"/>
<dbReference type="STRING" id="728005.SAMN04488059_102301"/>
<feature type="domain" description="Beta-lactamase-related" evidence="1">
    <location>
        <begin position="5"/>
        <end position="348"/>
    </location>
</feature>
<dbReference type="Proteomes" id="UP000182258">
    <property type="component" value="Unassembled WGS sequence"/>
</dbReference>
<dbReference type="InterPro" id="IPR050789">
    <property type="entry name" value="Diverse_Enzym_Activities"/>
</dbReference>
<evidence type="ECO:0000313" key="5">
    <source>
        <dbReference type="Proteomes" id="UP000182258"/>
    </source>
</evidence>
<evidence type="ECO:0000313" key="4">
    <source>
        <dbReference type="Proteomes" id="UP000033519"/>
    </source>
</evidence>
<proteinExistence type="predicted"/>
<accession>A0A0F5PVE3</accession>
<protein>
    <submittedName>
        <fullName evidence="3">CubicO group peptidase, beta-lactamase class C family</fullName>
    </submittedName>
</protein>
<dbReference type="Pfam" id="PF00144">
    <property type="entry name" value="Beta-lactamase"/>
    <property type="match status" value="1"/>
</dbReference>
<dbReference type="AlphaFoldDB" id="A0A0F5PVE3"/>
<reference evidence="3 5" key="2">
    <citation type="submission" date="2016-10" db="EMBL/GenBank/DDBJ databases">
        <authorList>
            <person name="de Groot N.N."/>
        </authorList>
    </citation>
    <scope>NUCLEOTIDE SEQUENCE [LARGE SCALE GENOMIC DNA]</scope>
    <source>
        <strain evidence="3 5">CGMCC 1.10210</strain>
    </source>
</reference>
<dbReference type="PANTHER" id="PTHR43283">
    <property type="entry name" value="BETA-LACTAMASE-RELATED"/>
    <property type="match status" value="1"/>
</dbReference>
<reference evidence="2 4" key="1">
    <citation type="submission" date="2015-03" db="EMBL/GenBank/DDBJ databases">
        <authorList>
            <person name="Lepp D."/>
            <person name="Hassan Y.I."/>
            <person name="Li X.-Z."/>
            <person name="Zhou T."/>
        </authorList>
    </citation>
    <scope>NUCLEOTIDE SEQUENCE [LARGE SCALE GENOMIC DNA]</scope>
    <source>
        <strain evidence="2 4">Cr7-05</strain>
    </source>
</reference>
<dbReference type="InterPro" id="IPR012338">
    <property type="entry name" value="Beta-lactam/transpept-like"/>
</dbReference>
<gene>
    <name evidence="3" type="ORF">SAMN04488059_102301</name>
    <name evidence="2" type="ORF">WH91_13855</name>
</gene>
<keyword evidence="4" id="KW-1185">Reference proteome</keyword>
<dbReference type="InterPro" id="IPR001466">
    <property type="entry name" value="Beta-lactam-related"/>
</dbReference>
<dbReference type="SUPFAM" id="SSF56601">
    <property type="entry name" value="beta-lactamase/transpeptidase-like"/>
    <property type="match status" value="1"/>
</dbReference>
<dbReference type="EMBL" id="LAPV01000134">
    <property type="protein sequence ID" value="KKC32381.1"/>
    <property type="molecule type" value="Genomic_DNA"/>
</dbReference>
<evidence type="ECO:0000313" key="3">
    <source>
        <dbReference type="EMBL" id="SFC15024.1"/>
    </source>
</evidence>
<dbReference type="PANTHER" id="PTHR43283:SF3">
    <property type="entry name" value="BETA-LACTAMASE FAMILY PROTEIN (AFU_ORTHOLOGUE AFUA_5G07500)"/>
    <property type="match status" value="1"/>
</dbReference>
<sequence length="370" mass="39037">MQQSVDRVIDDAISNKSIVGAEIIASKGGEIVYRRAAGYFDREAGIAMPENAIYRLASVTKPIVATTALAMADKGLLDLDDRVDRYLPYFQPRLGDGSIANIALKHLLNHTAGLSYGYPGDTIITTGMQDTNLDHESNLTRIAQQPLLFAPGAGWNYSVAIDVLGAVLAAVHGGTLGEAAFTQVTGPLGMSDTGFEVSDPSRLAPAYADGTPEPVRMADHQTIINDNGDTTIFSPVRVWNPKAFQSGGAGMVGTGVDILKLLETLRTGGGGIVSASTVAAAMRNQVGKLPREDAGLRFGYLGAVVDDPVAANTPEAPGTVNWGGVYGHSWLVDPANELVMVSMSNTAQEGCLGMFPRNVRNAIYADFLRG</sequence>